<keyword evidence="2" id="KW-0812">Transmembrane</keyword>
<evidence type="ECO:0000259" key="7">
    <source>
        <dbReference type="Pfam" id="PF09335"/>
    </source>
</evidence>
<dbReference type="InterPro" id="IPR032816">
    <property type="entry name" value="VTT_dom"/>
</dbReference>
<feature type="region of interest" description="Disordered" evidence="6">
    <location>
        <begin position="295"/>
        <end position="325"/>
    </location>
</feature>
<gene>
    <name evidence="8" type="ORF">BS47DRAFT_1454645</name>
</gene>
<evidence type="ECO:0000256" key="1">
    <source>
        <dbReference type="ARBA" id="ARBA00004141"/>
    </source>
</evidence>
<organism evidence="8 9">
    <name type="scientific">Hydnum rufescens UP504</name>
    <dbReference type="NCBI Taxonomy" id="1448309"/>
    <lineage>
        <taxon>Eukaryota</taxon>
        <taxon>Fungi</taxon>
        <taxon>Dikarya</taxon>
        <taxon>Basidiomycota</taxon>
        <taxon>Agaricomycotina</taxon>
        <taxon>Agaricomycetes</taxon>
        <taxon>Cantharellales</taxon>
        <taxon>Hydnaceae</taxon>
        <taxon>Hydnum</taxon>
    </lineage>
</organism>
<dbReference type="Proteomes" id="UP000886523">
    <property type="component" value="Unassembled WGS sequence"/>
</dbReference>
<comment type="caution">
    <text evidence="8">The sequence shown here is derived from an EMBL/GenBank/DDBJ whole genome shotgun (WGS) entry which is preliminary data.</text>
</comment>
<evidence type="ECO:0000256" key="6">
    <source>
        <dbReference type="SAM" id="MobiDB-lite"/>
    </source>
</evidence>
<dbReference type="GO" id="GO:0016020">
    <property type="term" value="C:membrane"/>
    <property type="evidence" value="ECO:0007669"/>
    <property type="project" value="UniProtKB-SubCell"/>
</dbReference>
<dbReference type="PANTHER" id="PTHR43220:SF21">
    <property type="entry name" value="TRANSMEMBRANE PROTEIN 41A"/>
    <property type="match status" value="1"/>
</dbReference>
<keyword evidence="3" id="KW-0732">Signal</keyword>
<dbReference type="InterPro" id="IPR045014">
    <property type="entry name" value="TM41A/B"/>
</dbReference>
<dbReference type="Pfam" id="PF09335">
    <property type="entry name" value="VTT_dom"/>
    <property type="match status" value="1"/>
</dbReference>
<evidence type="ECO:0000256" key="2">
    <source>
        <dbReference type="ARBA" id="ARBA00022692"/>
    </source>
</evidence>
<feature type="region of interest" description="Disordered" evidence="6">
    <location>
        <begin position="253"/>
        <end position="280"/>
    </location>
</feature>
<evidence type="ECO:0000313" key="8">
    <source>
        <dbReference type="EMBL" id="KAF9514174.1"/>
    </source>
</evidence>
<proteinExistence type="predicted"/>
<evidence type="ECO:0000256" key="3">
    <source>
        <dbReference type="ARBA" id="ARBA00022729"/>
    </source>
</evidence>
<evidence type="ECO:0000256" key="4">
    <source>
        <dbReference type="ARBA" id="ARBA00022989"/>
    </source>
</evidence>
<sequence length="340" mass="35897">VAAALTSLPITAVQSFPKTLKDIAQLGHELKSYADNSSQGRLHVIAVLSITAIWKHAWSIPGSVVVNVIAGTILSPFPATLHMTLLTTIGSILASLLSTPLSPLVSALFPRALAITRSALQGNEDQQELSFYSEKPNRQRSPPKTPTWVRLVVMRLVGVVPWSGINVACGVCGISMWECFLGTFIGTLPWTAVTCQIGDIIQTLSAASLSASASSDAPQTLSSLLASPSIILKLLFLSALSLGPVLGREKLRSLGGGTTTPTAEAGSGGEKFALKTEESSDDEAVKEARWKFWKRSNSSGRRGSSDEEASVGDEEPTPPMVCASPPTIAPILVCEPVELI</sequence>
<protein>
    <recommendedName>
        <fullName evidence="7">VTT domain-containing protein</fullName>
    </recommendedName>
</protein>
<dbReference type="PANTHER" id="PTHR43220">
    <property type="match status" value="1"/>
</dbReference>
<dbReference type="OrthoDB" id="3364966at2759"/>
<keyword evidence="5" id="KW-0472">Membrane</keyword>
<evidence type="ECO:0000313" key="9">
    <source>
        <dbReference type="Proteomes" id="UP000886523"/>
    </source>
</evidence>
<accession>A0A9P6AY61</accession>
<feature type="non-terminal residue" evidence="8">
    <location>
        <position position="1"/>
    </location>
</feature>
<keyword evidence="9" id="KW-1185">Reference proteome</keyword>
<reference evidence="8" key="1">
    <citation type="journal article" date="2020" name="Nat. Commun.">
        <title>Large-scale genome sequencing of mycorrhizal fungi provides insights into the early evolution of symbiotic traits.</title>
        <authorList>
            <person name="Miyauchi S."/>
            <person name="Kiss E."/>
            <person name="Kuo A."/>
            <person name="Drula E."/>
            <person name="Kohler A."/>
            <person name="Sanchez-Garcia M."/>
            <person name="Morin E."/>
            <person name="Andreopoulos B."/>
            <person name="Barry K.W."/>
            <person name="Bonito G."/>
            <person name="Buee M."/>
            <person name="Carver A."/>
            <person name="Chen C."/>
            <person name="Cichocki N."/>
            <person name="Clum A."/>
            <person name="Culley D."/>
            <person name="Crous P.W."/>
            <person name="Fauchery L."/>
            <person name="Girlanda M."/>
            <person name="Hayes R.D."/>
            <person name="Keri Z."/>
            <person name="LaButti K."/>
            <person name="Lipzen A."/>
            <person name="Lombard V."/>
            <person name="Magnuson J."/>
            <person name="Maillard F."/>
            <person name="Murat C."/>
            <person name="Nolan M."/>
            <person name="Ohm R.A."/>
            <person name="Pangilinan J."/>
            <person name="Pereira M.F."/>
            <person name="Perotto S."/>
            <person name="Peter M."/>
            <person name="Pfister S."/>
            <person name="Riley R."/>
            <person name="Sitrit Y."/>
            <person name="Stielow J.B."/>
            <person name="Szollosi G."/>
            <person name="Zifcakova L."/>
            <person name="Stursova M."/>
            <person name="Spatafora J.W."/>
            <person name="Tedersoo L."/>
            <person name="Vaario L.M."/>
            <person name="Yamada A."/>
            <person name="Yan M."/>
            <person name="Wang P."/>
            <person name="Xu J."/>
            <person name="Bruns T."/>
            <person name="Baldrian P."/>
            <person name="Vilgalys R."/>
            <person name="Dunand C."/>
            <person name="Henrissat B."/>
            <person name="Grigoriev I.V."/>
            <person name="Hibbett D."/>
            <person name="Nagy L.G."/>
            <person name="Martin F.M."/>
        </authorList>
    </citation>
    <scope>NUCLEOTIDE SEQUENCE</scope>
    <source>
        <strain evidence="8">UP504</strain>
    </source>
</reference>
<feature type="domain" description="VTT" evidence="7">
    <location>
        <begin position="60"/>
        <end position="199"/>
    </location>
</feature>
<keyword evidence="4" id="KW-1133">Transmembrane helix</keyword>
<comment type="subcellular location">
    <subcellularLocation>
        <location evidence="1">Membrane</location>
        <topology evidence="1">Multi-pass membrane protein</topology>
    </subcellularLocation>
</comment>
<evidence type="ECO:0000256" key="5">
    <source>
        <dbReference type="ARBA" id="ARBA00023136"/>
    </source>
</evidence>
<dbReference type="EMBL" id="MU128964">
    <property type="protein sequence ID" value="KAF9514174.1"/>
    <property type="molecule type" value="Genomic_DNA"/>
</dbReference>
<dbReference type="AlphaFoldDB" id="A0A9P6AY61"/>
<name>A0A9P6AY61_9AGAM</name>
<feature type="compositionally biased region" description="Acidic residues" evidence="6">
    <location>
        <begin position="306"/>
        <end position="316"/>
    </location>
</feature>